<protein>
    <submittedName>
        <fullName evidence="3">2OG-Fe(II) oxygenase</fullName>
    </submittedName>
</protein>
<evidence type="ECO:0000313" key="3">
    <source>
        <dbReference type="EMBL" id="AOZ10276.1"/>
    </source>
</evidence>
<evidence type="ECO:0000256" key="1">
    <source>
        <dbReference type="SAM" id="MobiDB-lite"/>
    </source>
</evidence>
<dbReference type="Pfam" id="PF05359">
    <property type="entry name" value="DUF748"/>
    <property type="match status" value="2"/>
</dbReference>
<keyword evidence="2" id="KW-0812">Transmembrane</keyword>
<keyword evidence="4" id="KW-1185">Reference proteome</keyword>
<accession>A0ABN4TYV8</accession>
<dbReference type="InterPro" id="IPR036737">
    <property type="entry name" value="OmpA-like_sf"/>
</dbReference>
<dbReference type="InterPro" id="IPR052894">
    <property type="entry name" value="AsmA-related"/>
</dbReference>
<dbReference type="Proteomes" id="UP000177515">
    <property type="component" value="Chromosome 2"/>
</dbReference>
<dbReference type="RefSeq" id="WP_071072776.1">
    <property type="nucleotide sequence ID" value="NZ_CP017755.1"/>
</dbReference>
<keyword evidence="2" id="KW-1133">Transmembrane helix</keyword>
<feature type="region of interest" description="Disordered" evidence="1">
    <location>
        <begin position="868"/>
        <end position="897"/>
    </location>
</feature>
<evidence type="ECO:0000313" key="4">
    <source>
        <dbReference type="Proteomes" id="UP000177515"/>
    </source>
</evidence>
<name>A0ABN4TYV8_9BURK</name>
<dbReference type="InterPro" id="IPR008023">
    <property type="entry name" value="DUF748"/>
</dbReference>
<feature type="transmembrane region" description="Helical" evidence="2">
    <location>
        <begin position="20"/>
        <end position="41"/>
    </location>
</feature>
<proteinExistence type="predicted"/>
<dbReference type="EMBL" id="CP017755">
    <property type="protein sequence ID" value="AOZ10276.1"/>
    <property type="molecule type" value="Genomic_DNA"/>
</dbReference>
<sequence length="1326" mass="138368">MNSKFSMQAAMATPRRRLAVRAGGGIVAALAVFGLAGYFGGPPLLKWQIEKQASAALGRKVTLGGAQVRPFSLGVTLQDLAIFEADGKRPMLTLGSAEAKASLASLWHLAPVVDALHVDALAVHVTRAPDGGMSFDDIVRRFAAQPKAPNAKPARFSVNNIAVTDSSFVFDDQQLKQVQRVDRFTLTLPFLSNLPHDVEIVTRPTLSALVNGTPLALDGTMLPFADSRETHLNLNLNGLDLVRFMPFAPALRDAEVKSALLDSRLTLGFRQQKDTQDIFLGGTVTLRNADIVKHDGSPLLKADRLALDIDRIEPLARHAHLRSVSLEGLGVQALRRPDGTVDLASALLPRAVAPATTTAPAKPAAGQAAAAGAGSAGKAGAKAPASAAAASAPAAQAGAAKAAPGWAYAVDHITLKDARLGLRDEAAPSGPGTLALGPLEVQVDGLSSSGGKPATVEAKLTLAEGQTLQHSGELSLPDGKLSGTLQASGVKPQGFAAWWPSALKSQLGDTAVNAELHYSAAWGSGAPQFTLDKSRVEVAPLYVAATGAAYTPPASAKAPRAARRGRSAAAAGSGTAALPLLRADKVALEGIAFDLAKQSFAADELVVAKPEVAATRDPHGELVEVARIWVAQATGKAAPSAPATRGRSAPAATTGQPAGWKARLGKISLDRGAAQLTDFQPAEANQGRPVVHQYRNIALSTGAVGWPLAPGAVPFKLRADAGRRGSLSLSGSAQPTAPTAQVDIDLREFDMAPLQPYLGNQFNAALRAGSLTVKGRANVSAPAGKPLAARFTGNALVGNVRSVDRLTGDDFLRWRTLTVSGIDFAMDPAKGPMQVGLGKIALSDFYARVILNANGRLNLQDVMAGGAAKGEAEPRTSLTQANPASAPPAARAAASVPAAPAAPASAAQAKAAPAESGPKPQIRIGGVSVDKGNINFSDFFVKPNYTANLTDMTGSVSKVSTADPTPADVVLNGRVDGDAPVNVSGKVNPFSQQLYLDLAAKATGIELTRLTPYAAKYAGYPITKGKLSVDVSYKIDSGKLEAQNHLYLDQLTFGDRVDSPDATKLPVLLAVSLLKDRNGVIDVNLPVSGSLSDPEFSIGGVIVRVIVNLLAKAVTSPFSLIAHAFGGGDELGYVEFPAGTATLTPEAKKKLDTLGKALNDRPGLKLEISGRIDPATDAAGARRAWLDERVAEEKVREQRKSAQAGAPLEESEEGEQGAKVTVTPQEYPKYLEAVYKRASFKKPRNLIGLAKSLPTAEMEKLLLDNAPVTEAGLRQLAEQRALVVKQVLDRDEKVPESRLFLTSPKLDAEGIKDKGAPTRVDFAIRQ</sequence>
<gene>
    <name evidence="3" type="ORF">BKK80_32240</name>
</gene>
<organism evidence="3 4">
    <name type="scientific">Cupriavidus malaysiensis</name>
    <dbReference type="NCBI Taxonomy" id="367825"/>
    <lineage>
        <taxon>Bacteria</taxon>
        <taxon>Pseudomonadati</taxon>
        <taxon>Pseudomonadota</taxon>
        <taxon>Betaproteobacteria</taxon>
        <taxon>Burkholderiales</taxon>
        <taxon>Burkholderiaceae</taxon>
        <taxon>Cupriavidus</taxon>
    </lineage>
</organism>
<dbReference type="PANTHER" id="PTHR30441">
    <property type="entry name" value="DUF748 DOMAIN-CONTAINING PROTEIN"/>
    <property type="match status" value="1"/>
</dbReference>
<feature type="region of interest" description="Disordered" evidence="1">
    <location>
        <begin position="636"/>
        <end position="657"/>
    </location>
</feature>
<reference evidence="3 4" key="1">
    <citation type="submission" date="2016-10" db="EMBL/GenBank/DDBJ databases">
        <title>Complete genome sequences of three Cupriavidus strains isolated from various Malaysian environments.</title>
        <authorList>
            <person name="Abdullah A.A.-A."/>
            <person name="Shafie N.A.H."/>
            <person name="Lau N.S."/>
        </authorList>
    </citation>
    <scope>NUCLEOTIDE SEQUENCE [LARGE SCALE GENOMIC DNA]</scope>
    <source>
        <strain evidence="3 4">USMAA1020</strain>
    </source>
</reference>
<dbReference type="PANTHER" id="PTHR30441:SF8">
    <property type="entry name" value="DUF748 DOMAIN-CONTAINING PROTEIN"/>
    <property type="match status" value="1"/>
</dbReference>
<feature type="compositionally biased region" description="Low complexity" evidence="1">
    <location>
        <begin position="881"/>
        <end position="897"/>
    </location>
</feature>
<keyword evidence="2" id="KW-0472">Membrane</keyword>
<evidence type="ECO:0000256" key="2">
    <source>
        <dbReference type="SAM" id="Phobius"/>
    </source>
</evidence>
<dbReference type="Gene3D" id="3.30.1330.60">
    <property type="entry name" value="OmpA-like domain"/>
    <property type="match status" value="1"/>
</dbReference>
<feature type="region of interest" description="Disordered" evidence="1">
    <location>
        <begin position="1196"/>
        <end position="1220"/>
    </location>
</feature>